<evidence type="ECO:0000256" key="3">
    <source>
        <dbReference type="ARBA" id="ARBA00022729"/>
    </source>
</evidence>
<comment type="similarity">
    <text evidence="2">Belongs to the bacterial solute-binding protein 2 family.</text>
</comment>
<evidence type="ECO:0000256" key="1">
    <source>
        <dbReference type="ARBA" id="ARBA00004196"/>
    </source>
</evidence>
<reference evidence="6 9" key="2">
    <citation type="journal article" date="2016" name="Sci. Rep.">
        <title>Serotype IV Streptococcus agalactiae ST-452 has arisen from large genomic recombination events between CC23 and the hypervirulent CC17 lineages.</title>
        <authorList>
            <person name="Campisi E."/>
            <person name="Rinaudo C.D."/>
            <person name="Donati C."/>
            <person name="Barucco M."/>
            <person name="Torricelli G."/>
            <person name="Edwards M.S."/>
            <person name="Baker C.J."/>
            <person name="Margarit I."/>
            <person name="Rosini R."/>
        </authorList>
    </citation>
    <scope>NUCLEOTIDE SEQUENCE [LARGE SCALE GENOMIC DNA]</scope>
    <source>
        <strain evidence="6 9">CZ-PW-140</strain>
    </source>
</reference>
<dbReference type="KEGG" id="sage:EN72_00845"/>
<comment type="caution">
    <text evidence="6">The sequence shown here is derived from an EMBL/GenBank/DDBJ whole genome shotgun (WGS) entry which is preliminary data.</text>
</comment>
<accession>A0A0E1EJH2</accession>
<comment type="subcellular location">
    <subcellularLocation>
        <location evidence="1">Cell envelope</location>
    </subcellularLocation>
</comment>
<dbReference type="EMBL" id="QHGZ01000218">
    <property type="protein sequence ID" value="RDY78043.1"/>
    <property type="molecule type" value="Genomic_DNA"/>
</dbReference>
<dbReference type="SMR" id="A0A0E1EJH2"/>
<dbReference type="Pfam" id="PF13407">
    <property type="entry name" value="Peripla_BP_4"/>
    <property type="match status" value="1"/>
</dbReference>
<reference evidence="5 8" key="1">
    <citation type="journal article" date="2015" name="PLoS ONE">
        <title>Genomic analysis reveals the molecular basis for capsule loss in the group B streptococcus population.</title>
        <authorList>
            <consortium name="DEVANI Consortium"/>
            <person name="Rosini R."/>
            <person name="Campisi E."/>
            <person name="De Chiara M."/>
            <person name="Tettelin H."/>
            <person name="Rinaudo D."/>
            <person name="Toniolo C."/>
            <person name="Metruccio M."/>
            <person name="Guidotti S."/>
            <person name="Sorensen U.B."/>
            <person name="Kilian M."/>
            <person name="Ramirez M."/>
            <person name="Janulczyk R."/>
            <person name="Donati C."/>
            <person name="Grandi G."/>
            <person name="Margarit I."/>
        </authorList>
    </citation>
    <scope>NUCLEOTIDE SEQUENCE [LARGE SCALE GENOMIC DNA]</scope>
    <source>
        <strain evidence="5 8">ES-PW-063</strain>
    </source>
</reference>
<dbReference type="RefSeq" id="WP_000668256.1">
    <property type="nucleotide sequence ID" value="NZ_AP018935.1"/>
</dbReference>
<evidence type="ECO:0000313" key="7">
    <source>
        <dbReference type="EMBL" id="RDY78043.1"/>
    </source>
</evidence>
<dbReference type="Proteomes" id="UP000035174">
    <property type="component" value="Unassembled WGS sequence"/>
</dbReference>
<dbReference type="PROSITE" id="PS51257">
    <property type="entry name" value="PROKAR_LIPOPROTEIN"/>
    <property type="match status" value="1"/>
</dbReference>
<evidence type="ECO:0000313" key="8">
    <source>
        <dbReference type="Proteomes" id="UP000035174"/>
    </source>
</evidence>
<sequence length="322" mass="33989">MKFGKKLGFLALLMSIVLILGACGKTGLGNSSGNSTKNVTKKSAKDLKLGVSISTTNNPYFVAMKDGIDKYASNKKISIKVADAQDDAARQADDVQNFISQNVDAILINPVDSKAIVTAIKSANNANIPVILMDRGSEGGKVLTTVASDNVAAGKMAADYAVKKLGKKAKAFELSGVPGASATVDRGKGFHSVAKSKLDILSSQSANFDRAKALNTTQNMIQGHKDVQIIFAQNDEMALGAAQAVKSAGLQNVLIVGIDGQPDAHDAIKKGDISATIAQQPAKMGEIAIQAAIDYYKGKKVEKETISPIYLVTKDNVEKYNW</sequence>
<dbReference type="PANTHER" id="PTHR46847">
    <property type="entry name" value="D-ALLOSE-BINDING PERIPLASMIC PROTEIN-RELATED"/>
    <property type="match status" value="1"/>
</dbReference>
<keyword evidence="3" id="KW-0732">Signal</keyword>
<organism evidence="6 9">
    <name type="scientific">Streptococcus agalactiae</name>
    <dbReference type="NCBI Taxonomy" id="1311"/>
    <lineage>
        <taxon>Bacteria</taxon>
        <taxon>Bacillati</taxon>
        <taxon>Bacillota</taxon>
        <taxon>Bacilli</taxon>
        <taxon>Lactobacillales</taxon>
        <taxon>Streptococcaceae</taxon>
        <taxon>Streptococcus</taxon>
    </lineage>
</organism>
<evidence type="ECO:0000313" key="9">
    <source>
        <dbReference type="Proteomes" id="UP000093122"/>
    </source>
</evidence>
<gene>
    <name evidence="6" type="ORF">AX245_01835</name>
    <name evidence="7" type="ORF">C4618_10775</name>
    <name evidence="5" type="ORF">WA45_09680</name>
</gene>
<proteinExistence type="inferred from homology"/>
<dbReference type="Proteomes" id="UP000256718">
    <property type="component" value="Unassembled WGS sequence"/>
</dbReference>
<evidence type="ECO:0000256" key="2">
    <source>
        <dbReference type="ARBA" id="ARBA00007639"/>
    </source>
</evidence>
<dbReference type="InterPro" id="IPR025997">
    <property type="entry name" value="SBP_2_dom"/>
</dbReference>
<dbReference type="Proteomes" id="UP000093122">
    <property type="component" value="Unassembled WGS sequence"/>
</dbReference>
<dbReference type="InterPro" id="IPR028082">
    <property type="entry name" value="Peripla_BP_I"/>
</dbReference>
<dbReference type="AlphaFoldDB" id="A0A0E1EJH2"/>
<feature type="domain" description="Periplasmic binding protein" evidence="4">
    <location>
        <begin position="50"/>
        <end position="300"/>
    </location>
</feature>
<evidence type="ECO:0000313" key="10">
    <source>
        <dbReference type="Proteomes" id="UP000256718"/>
    </source>
</evidence>
<dbReference type="EMBL" id="LCVB01000034">
    <property type="protein sequence ID" value="KLJ27922.1"/>
    <property type="molecule type" value="Genomic_DNA"/>
</dbReference>
<dbReference type="SUPFAM" id="SSF53822">
    <property type="entry name" value="Periplasmic binding protein-like I"/>
    <property type="match status" value="1"/>
</dbReference>
<dbReference type="EMBL" id="MAWT01000003">
    <property type="protein sequence ID" value="OCM72639.1"/>
    <property type="molecule type" value="Genomic_DNA"/>
</dbReference>
<dbReference type="Gene3D" id="3.40.50.2300">
    <property type="match status" value="2"/>
</dbReference>
<name>A0A0E1EJH2_STRAG</name>
<dbReference type="GO" id="GO:0030313">
    <property type="term" value="C:cell envelope"/>
    <property type="evidence" value="ECO:0007669"/>
    <property type="project" value="UniProtKB-SubCell"/>
</dbReference>
<protein>
    <submittedName>
        <fullName evidence="6">D-ribose ABC transporter substrate-binding protein</fullName>
    </submittedName>
    <submittedName>
        <fullName evidence="5">D-ribose transporter subunit RbsB</fullName>
    </submittedName>
</protein>
<dbReference type="GO" id="GO:0030246">
    <property type="term" value="F:carbohydrate binding"/>
    <property type="evidence" value="ECO:0007669"/>
    <property type="project" value="UniProtKB-ARBA"/>
</dbReference>
<evidence type="ECO:0000259" key="4">
    <source>
        <dbReference type="Pfam" id="PF13407"/>
    </source>
</evidence>
<evidence type="ECO:0000313" key="5">
    <source>
        <dbReference type="EMBL" id="KLJ27922.1"/>
    </source>
</evidence>
<reference evidence="7 10" key="3">
    <citation type="journal article" date="2018" name="Emerg. Microbes Infect.">
        <title>Phenotypic and molecular analysis of nontypeable Group B streptococci: identification of cps2a and hybrid cps2a/cps5 Group B streptococcal capsule gene clusters.</title>
        <authorList>
            <person name="Alhhazmi A."/>
            <person name="Tyrrell G.J."/>
        </authorList>
    </citation>
    <scope>NUCLEOTIDE SEQUENCE [LARGE SCALE GENOMIC DNA]</scope>
    <source>
        <strain evidence="7 10">PLGBS17</strain>
    </source>
</reference>
<evidence type="ECO:0000313" key="6">
    <source>
        <dbReference type="EMBL" id="OCM72639.1"/>
    </source>
</evidence>
<dbReference type="PANTHER" id="PTHR46847:SF1">
    <property type="entry name" value="D-ALLOSE-BINDING PERIPLASMIC PROTEIN-RELATED"/>
    <property type="match status" value="1"/>
</dbReference>